<evidence type="ECO:0000256" key="8">
    <source>
        <dbReference type="PROSITE-ProRule" id="PRU01360"/>
    </source>
</evidence>
<proteinExistence type="inferred from homology"/>
<evidence type="ECO:0000256" key="3">
    <source>
        <dbReference type="ARBA" id="ARBA00022452"/>
    </source>
</evidence>
<dbReference type="Proteomes" id="UP000233293">
    <property type="component" value="Unassembled WGS sequence"/>
</dbReference>
<evidence type="ECO:0000256" key="7">
    <source>
        <dbReference type="ARBA" id="ARBA00023237"/>
    </source>
</evidence>
<evidence type="ECO:0000313" key="12">
    <source>
        <dbReference type="Proteomes" id="UP000233293"/>
    </source>
</evidence>
<evidence type="ECO:0000259" key="10">
    <source>
        <dbReference type="Pfam" id="PF07715"/>
    </source>
</evidence>
<keyword evidence="7 8" id="KW-0998">Cell outer membrane</keyword>
<keyword evidence="3 8" id="KW-1134">Transmembrane beta strand</keyword>
<evidence type="ECO:0000256" key="5">
    <source>
        <dbReference type="ARBA" id="ARBA00022729"/>
    </source>
</evidence>
<dbReference type="GO" id="GO:0015344">
    <property type="term" value="F:siderophore uptake transmembrane transporter activity"/>
    <property type="evidence" value="ECO:0007669"/>
    <property type="project" value="TreeGrafter"/>
</dbReference>
<keyword evidence="6 8" id="KW-0472">Membrane</keyword>
<protein>
    <recommendedName>
        <fullName evidence="10">TonB-dependent receptor plug domain-containing protein</fullName>
    </recommendedName>
</protein>
<comment type="subcellular location">
    <subcellularLocation>
        <location evidence="1 8">Cell outer membrane</location>
        <topology evidence="1 8">Multi-pass membrane protein</topology>
    </subcellularLocation>
</comment>
<dbReference type="InterPro" id="IPR037066">
    <property type="entry name" value="Plug_dom_sf"/>
</dbReference>
<dbReference type="Gene3D" id="2.40.170.20">
    <property type="entry name" value="TonB-dependent receptor, beta-barrel domain"/>
    <property type="match status" value="1"/>
</dbReference>
<dbReference type="GO" id="GO:0009279">
    <property type="term" value="C:cell outer membrane"/>
    <property type="evidence" value="ECO:0007669"/>
    <property type="project" value="UniProtKB-SubCell"/>
</dbReference>
<dbReference type="PROSITE" id="PS52016">
    <property type="entry name" value="TONB_DEPENDENT_REC_3"/>
    <property type="match status" value="1"/>
</dbReference>
<comment type="caution">
    <text evidence="11">The sequence shown here is derived from an EMBL/GenBank/DDBJ whole genome shotgun (WGS) entry which is preliminary data.</text>
</comment>
<keyword evidence="4 8" id="KW-0812">Transmembrane</keyword>
<feature type="chain" id="PRO_5014613136" description="TonB-dependent receptor plug domain-containing protein" evidence="9">
    <location>
        <begin position="24"/>
        <end position="660"/>
    </location>
</feature>
<dbReference type="GO" id="GO:0044718">
    <property type="term" value="P:siderophore transmembrane transport"/>
    <property type="evidence" value="ECO:0007669"/>
    <property type="project" value="TreeGrafter"/>
</dbReference>
<gene>
    <name evidence="11" type="ORF">CWS72_22940</name>
</gene>
<dbReference type="Gene3D" id="2.170.130.10">
    <property type="entry name" value="TonB-dependent receptor, plug domain"/>
    <property type="match status" value="1"/>
</dbReference>
<dbReference type="OrthoDB" id="9760333at2"/>
<sequence length="660" mass="72291">MNGGRLFVLGALMLLPLAGGASAQQFDYGRYEALFGEPVTVSATGKPERISDTPVIMDVIGADDIARSGARDIPTLLRRLSGIDVAHSSSGTAETSIRGYQQPLGSRVMVLLNGRQVYFDGFGEDFWATLPVELEEIRQIEVIKGSQSALYGFNAVDGVINIVTFDPVDDKVNMARARIGNHSRRDLAASVTQSLGEGAGIRITAADDHAHDFGIINRTSDNMAFAKNPNRKSVSADAGFTLPEGGGRIDAEAAHTDVTMRWIALYPFFDTRIKTDSIKAGYTVETPAGQVNATAYYTAIDMPWVQSQTYGTFDITDRIAVAQVSDLFKWGADDSFRVGAEGRRSEMAAGGLTGGGSLTGNQTAGSLMWEHSFSPAVSAVNAVRYDYFQLERSGPSPLADPYSNSDYDRSIGGVSVNSALITKVSDLDSLRLSFARGLKLPSLSDFGQVQTYVRRYGGFTYYGSPYLDVASVYDYQFGWERKLPVIDATMNANVFHEMTMKHISSPYGMVNGVLSFTSGMATGSVANGLELSLNHKTRTGWNWGGNYTYERLHEHFDWGYRNAQPTNKLNAHLGYAWDVWESDLYATYVSPTKGIVITPGLRPKASIVTIKDYKILSPRVAWHANEFVTVEAVAENLWPYQDSAPQRMETSYYLSVKVTY</sequence>
<accession>A0A2N3PP83</accession>
<dbReference type="EMBL" id="PIUM01000036">
    <property type="protein sequence ID" value="PKU22211.1"/>
    <property type="molecule type" value="Genomic_DNA"/>
</dbReference>
<keyword evidence="5 9" id="KW-0732">Signal</keyword>
<feature type="domain" description="TonB-dependent receptor plug" evidence="10">
    <location>
        <begin position="50"/>
        <end position="159"/>
    </location>
</feature>
<dbReference type="RefSeq" id="WP_101252979.1">
    <property type="nucleotide sequence ID" value="NZ_PIUM01000036.1"/>
</dbReference>
<comment type="similarity">
    <text evidence="8">Belongs to the TonB-dependent receptor family.</text>
</comment>
<feature type="signal peptide" evidence="9">
    <location>
        <begin position="1"/>
        <end position="23"/>
    </location>
</feature>
<keyword evidence="12" id="KW-1185">Reference proteome</keyword>
<evidence type="ECO:0000313" key="11">
    <source>
        <dbReference type="EMBL" id="PKU22211.1"/>
    </source>
</evidence>
<dbReference type="PANTHER" id="PTHR30069">
    <property type="entry name" value="TONB-DEPENDENT OUTER MEMBRANE RECEPTOR"/>
    <property type="match status" value="1"/>
</dbReference>
<name>A0A2N3PP83_9PROT</name>
<organism evidence="11 12">
    <name type="scientific">Telmatospirillum siberiense</name>
    <dbReference type="NCBI Taxonomy" id="382514"/>
    <lineage>
        <taxon>Bacteria</taxon>
        <taxon>Pseudomonadati</taxon>
        <taxon>Pseudomonadota</taxon>
        <taxon>Alphaproteobacteria</taxon>
        <taxon>Rhodospirillales</taxon>
        <taxon>Rhodospirillaceae</taxon>
        <taxon>Telmatospirillum</taxon>
    </lineage>
</organism>
<reference evidence="12" key="1">
    <citation type="submission" date="2017-12" db="EMBL/GenBank/DDBJ databases">
        <title>Draft genome sequence of Telmatospirillum siberiense 26-4b1T, an acidotolerant peatland alphaproteobacterium potentially involved in sulfur cycling.</title>
        <authorList>
            <person name="Hausmann B."/>
            <person name="Pjevac P."/>
            <person name="Schreck K."/>
            <person name="Herbold C.W."/>
            <person name="Daims H."/>
            <person name="Wagner M."/>
            <person name="Pester M."/>
            <person name="Loy A."/>
        </authorList>
    </citation>
    <scope>NUCLEOTIDE SEQUENCE [LARGE SCALE GENOMIC DNA]</scope>
    <source>
        <strain evidence="12">26-4b1</strain>
    </source>
</reference>
<evidence type="ECO:0000256" key="1">
    <source>
        <dbReference type="ARBA" id="ARBA00004571"/>
    </source>
</evidence>
<evidence type="ECO:0000256" key="9">
    <source>
        <dbReference type="SAM" id="SignalP"/>
    </source>
</evidence>
<dbReference type="InterPro" id="IPR039426">
    <property type="entry name" value="TonB-dep_rcpt-like"/>
</dbReference>
<dbReference type="InterPro" id="IPR036942">
    <property type="entry name" value="Beta-barrel_TonB_sf"/>
</dbReference>
<evidence type="ECO:0000256" key="2">
    <source>
        <dbReference type="ARBA" id="ARBA00022448"/>
    </source>
</evidence>
<dbReference type="SUPFAM" id="SSF56935">
    <property type="entry name" value="Porins"/>
    <property type="match status" value="1"/>
</dbReference>
<keyword evidence="2 8" id="KW-0813">Transport</keyword>
<evidence type="ECO:0000256" key="4">
    <source>
        <dbReference type="ARBA" id="ARBA00022692"/>
    </source>
</evidence>
<dbReference type="PANTHER" id="PTHR30069:SF29">
    <property type="entry name" value="HEMOGLOBIN AND HEMOGLOBIN-HAPTOGLOBIN-BINDING PROTEIN 1-RELATED"/>
    <property type="match status" value="1"/>
</dbReference>
<dbReference type="AlphaFoldDB" id="A0A2N3PP83"/>
<dbReference type="Pfam" id="PF07715">
    <property type="entry name" value="Plug"/>
    <property type="match status" value="1"/>
</dbReference>
<evidence type="ECO:0000256" key="6">
    <source>
        <dbReference type="ARBA" id="ARBA00023136"/>
    </source>
</evidence>
<dbReference type="InterPro" id="IPR012910">
    <property type="entry name" value="Plug_dom"/>
</dbReference>